<evidence type="ECO:0000259" key="9">
    <source>
        <dbReference type="Pfam" id="PF02714"/>
    </source>
</evidence>
<feature type="transmembrane region" description="Helical" evidence="8">
    <location>
        <begin position="694"/>
        <end position="714"/>
    </location>
</feature>
<keyword evidence="5 8" id="KW-1133">Transmembrane helix</keyword>
<dbReference type="PANTHER" id="PTHR13018:SF5">
    <property type="entry name" value="RE44586P"/>
    <property type="match status" value="1"/>
</dbReference>
<organism evidence="12 13">
    <name type="scientific">Effrenium voratum</name>
    <dbReference type="NCBI Taxonomy" id="2562239"/>
    <lineage>
        <taxon>Eukaryota</taxon>
        <taxon>Sar</taxon>
        <taxon>Alveolata</taxon>
        <taxon>Dinophyceae</taxon>
        <taxon>Suessiales</taxon>
        <taxon>Symbiodiniaceae</taxon>
        <taxon>Effrenium</taxon>
    </lineage>
</organism>
<feature type="transmembrane region" description="Helical" evidence="8">
    <location>
        <begin position="220"/>
        <end position="239"/>
    </location>
</feature>
<dbReference type="InterPro" id="IPR003864">
    <property type="entry name" value="CSC1/OSCA1-like_7TM"/>
</dbReference>
<dbReference type="Pfam" id="PF13967">
    <property type="entry name" value="RSN1_TM"/>
    <property type="match status" value="1"/>
</dbReference>
<dbReference type="InterPro" id="IPR027815">
    <property type="entry name" value="CSC1/OSCA1-like_cyt"/>
</dbReference>
<feature type="transmembrane region" description="Helical" evidence="8">
    <location>
        <begin position="93"/>
        <end position="117"/>
    </location>
</feature>
<evidence type="ECO:0000256" key="1">
    <source>
        <dbReference type="ARBA" id="ARBA00004141"/>
    </source>
</evidence>
<dbReference type="Proteomes" id="UP001178507">
    <property type="component" value="Unassembled WGS sequence"/>
</dbReference>
<feature type="transmembrane region" description="Helical" evidence="8">
    <location>
        <begin position="472"/>
        <end position="494"/>
    </location>
</feature>
<evidence type="ECO:0000313" key="12">
    <source>
        <dbReference type="EMBL" id="CAJ1373758.1"/>
    </source>
</evidence>
<dbReference type="InterPro" id="IPR032880">
    <property type="entry name" value="CSC1/OSCA1-like_N"/>
</dbReference>
<dbReference type="GO" id="GO:0005227">
    <property type="term" value="F:calcium-activated cation channel activity"/>
    <property type="evidence" value="ECO:0007669"/>
    <property type="project" value="InterPro"/>
</dbReference>
<evidence type="ECO:0000256" key="7">
    <source>
        <dbReference type="SAM" id="Coils"/>
    </source>
</evidence>
<dbReference type="Pfam" id="PF14703">
    <property type="entry name" value="PHM7_cyt"/>
    <property type="match status" value="1"/>
</dbReference>
<evidence type="ECO:0000259" key="10">
    <source>
        <dbReference type="Pfam" id="PF13967"/>
    </source>
</evidence>
<keyword evidence="3" id="KW-0813">Transport</keyword>
<evidence type="ECO:0000256" key="6">
    <source>
        <dbReference type="ARBA" id="ARBA00023136"/>
    </source>
</evidence>
<evidence type="ECO:0000259" key="11">
    <source>
        <dbReference type="Pfam" id="PF14703"/>
    </source>
</evidence>
<feature type="domain" description="CSC1/OSCA1-like 7TM region" evidence="9">
    <location>
        <begin position="418"/>
        <end position="689"/>
    </location>
</feature>
<feature type="transmembrane region" description="Helical" evidence="8">
    <location>
        <begin position="559"/>
        <end position="579"/>
    </location>
</feature>
<feature type="transmembrane region" description="Helical" evidence="8">
    <location>
        <begin position="856"/>
        <end position="881"/>
    </location>
</feature>
<dbReference type="EMBL" id="CAUJNA010000215">
    <property type="protein sequence ID" value="CAJ1373758.1"/>
    <property type="molecule type" value="Genomic_DNA"/>
</dbReference>
<evidence type="ECO:0000313" key="13">
    <source>
        <dbReference type="Proteomes" id="UP001178507"/>
    </source>
</evidence>
<dbReference type="Pfam" id="PF02714">
    <property type="entry name" value="RSN1_7TM"/>
    <property type="match status" value="1"/>
</dbReference>
<sequence length="1169" mass="130652">MAAEDLRCEHAARAAGLLQSLRTPSFVKFDNEDAVAEPTLTGITSHDWVQVLLQESRLGSDAMISDEAFNATNATNSTAAAVTGVQLNKAGDLVIFLSALGTNIGIVIVSFLLLAILRRVLPRVFSSRRTGEGPKQTEPSPASGGIFGWVSLSWRPTDEVEEAAGLDHAMYLQFLDLGSRLCLLIGLPCVLVLCPLHFFVGGGAAGEDRLSSIGMGNVQHGSWLCWLHAFFVWYVVLVIHAQVHRAQKSFLPLRVRWLKEMPTPAVTSVLLQNIPEHLKTGEELRVFFDEGVFGYKAVKRVDFVKDTRELLRWKRHALESASNGAAFRTGNGKVLQGEELQAVAESMAEKLRKEAVRSDDHNLAAAFVTFTRRREAALAYRLLSEEDNDGIRADLPPEPSEVLWQDLAISPEKQAAKELVGYFLIFLIFWGFMPVVVLIQSIANLSTLEQDVPFFQYLITQLPVLATLWNGLMASFALTLAMSFLPSLLLLIFTNFFVSKAEVDRQHRLQVWYHYFLVIFVLLVTAIGSSIFVTGKYLVEHPFEAPSLLASNMPKSTHFYLSFIAMQMSSYATSGLRMAQLTKYLAFKLCYEADKAKEKSEPEDDSFYGMGSRSARATLELVTVITFCQLSPLISLLGVLMFTVSRVVHSFLFLEAEDRKPDLGGAFWVTSLRQVQQGLFLFVLLMTGVLAERAGTWVPSAISASSLVFVYWSFVTFRRRYRWQHLQVEEVLQESELQKTRASSCDHYMQPELPGDLPPKPQGLLEAVAVPWLQPIVKARVQAILGRWIRIRGHAHQAPRVLSAKSVRPQRHREKGAAVARGAPVKAWGELALLILTRMEFPIRSPQSKVLAAGNILLRCFSIMSEFRVVPVVGPLIIAVLQSFAPMIGMFSFMGMMFVTFAFTFLTMKDDDRSATYVLLNLYQALFLTDSDGAESISGIDIGHQQTLDFGVEMYTGRGSPWLLRASTLCMLFATSTFSLVLLNLTIGMYTKFYEIQEPLARLAFQQCRARISVRFLLRPALPPRLLATLARYGLTAARARSACCLLSLPFLMVHLIVCFFLGDPVVAGAILSAGLLIVQAALLINSTDLDRRHQYLWVSVRSDYSENFYMNQDVELTHLKSELRDAERRQSEEIARLGTDVQRLEKMVEQQCKLAQEALRPERGCAPQ</sequence>
<feature type="transmembrane region" description="Helical" evidence="8">
    <location>
        <begin position="181"/>
        <end position="200"/>
    </location>
</feature>
<feature type="transmembrane region" description="Helical" evidence="8">
    <location>
        <begin position="1069"/>
        <end position="1086"/>
    </location>
</feature>
<dbReference type="InterPro" id="IPR045122">
    <property type="entry name" value="Csc1-like"/>
</dbReference>
<accession>A0AA36HT56</accession>
<keyword evidence="4 8" id="KW-0812">Transmembrane</keyword>
<name>A0AA36HT56_9DINO</name>
<proteinExistence type="inferred from homology"/>
<feature type="transmembrane region" description="Helical" evidence="8">
    <location>
        <begin position="515"/>
        <end position="539"/>
    </location>
</feature>
<comment type="similarity">
    <text evidence="2">Belongs to the CSC1 (TC 1.A.17) family.</text>
</comment>
<comment type="caution">
    <text evidence="12">The sequence shown here is derived from an EMBL/GenBank/DDBJ whole genome shotgun (WGS) entry which is preliminary data.</text>
</comment>
<dbReference type="PANTHER" id="PTHR13018">
    <property type="entry name" value="PROBABLE MEMBRANE PROTEIN DUF221-RELATED"/>
    <property type="match status" value="1"/>
</dbReference>
<feature type="domain" description="CSC1/OSCA1-like N-terminal transmembrane" evidence="10">
    <location>
        <begin position="96"/>
        <end position="243"/>
    </location>
</feature>
<keyword evidence="6 8" id="KW-0472">Membrane</keyword>
<reference evidence="12" key="1">
    <citation type="submission" date="2023-08" db="EMBL/GenBank/DDBJ databases">
        <authorList>
            <person name="Chen Y."/>
            <person name="Shah S."/>
            <person name="Dougan E. K."/>
            <person name="Thang M."/>
            <person name="Chan C."/>
        </authorList>
    </citation>
    <scope>NUCLEOTIDE SEQUENCE</scope>
</reference>
<feature type="transmembrane region" description="Helical" evidence="8">
    <location>
        <begin position="1042"/>
        <end position="1063"/>
    </location>
</feature>
<dbReference type="GO" id="GO:0005886">
    <property type="term" value="C:plasma membrane"/>
    <property type="evidence" value="ECO:0007669"/>
    <property type="project" value="TreeGrafter"/>
</dbReference>
<protein>
    <submittedName>
        <fullName evidence="12">Uncharacterized protein</fullName>
    </submittedName>
</protein>
<evidence type="ECO:0000256" key="4">
    <source>
        <dbReference type="ARBA" id="ARBA00022692"/>
    </source>
</evidence>
<comment type="subcellular location">
    <subcellularLocation>
        <location evidence="1">Membrane</location>
        <topology evidence="1">Multi-pass membrane protein</topology>
    </subcellularLocation>
</comment>
<feature type="coiled-coil region" evidence="7">
    <location>
        <begin position="1110"/>
        <end position="1137"/>
    </location>
</feature>
<feature type="transmembrane region" description="Helical" evidence="8">
    <location>
        <begin position="621"/>
        <end position="644"/>
    </location>
</feature>
<feature type="transmembrane region" description="Helical" evidence="8">
    <location>
        <begin position="962"/>
        <end position="983"/>
    </location>
</feature>
<gene>
    <name evidence="12" type="ORF">EVOR1521_LOCUS3495</name>
</gene>
<evidence type="ECO:0000256" key="2">
    <source>
        <dbReference type="ARBA" id="ARBA00007779"/>
    </source>
</evidence>
<feature type="domain" description="CSC1/OSCA1-like cytosolic" evidence="11">
    <location>
        <begin position="268"/>
        <end position="405"/>
    </location>
</feature>
<evidence type="ECO:0000256" key="3">
    <source>
        <dbReference type="ARBA" id="ARBA00022448"/>
    </source>
</evidence>
<evidence type="ECO:0000256" key="5">
    <source>
        <dbReference type="ARBA" id="ARBA00022989"/>
    </source>
</evidence>
<keyword evidence="13" id="KW-1185">Reference proteome</keyword>
<keyword evidence="7" id="KW-0175">Coiled coil</keyword>
<dbReference type="AlphaFoldDB" id="A0AA36HT56"/>
<feature type="transmembrane region" description="Helical" evidence="8">
    <location>
        <begin position="419"/>
        <end position="443"/>
    </location>
</feature>
<evidence type="ECO:0000256" key="8">
    <source>
        <dbReference type="SAM" id="Phobius"/>
    </source>
</evidence>